<name>A0A6N3D850_9BACT</name>
<evidence type="ECO:0000313" key="1">
    <source>
        <dbReference type="EMBL" id="VYU23468.1"/>
    </source>
</evidence>
<dbReference type="PROSITE" id="PS51257">
    <property type="entry name" value="PROKAR_LIPOPROTEIN"/>
    <property type="match status" value="1"/>
</dbReference>
<accession>A0A6N3D850</accession>
<reference evidence="1" key="1">
    <citation type="submission" date="2019-11" db="EMBL/GenBank/DDBJ databases">
        <authorList>
            <person name="Feng L."/>
        </authorList>
    </citation>
    <scope>NUCLEOTIDE SEQUENCE</scope>
    <source>
        <strain evidence="1">PclaraLFYP37</strain>
    </source>
</reference>
<organism evidence="1">
    <name type="scientific">Paraprevotella clara</name>
    <dbReference type="NCBI Taxonomy" id="454154"/>
    <lineage>
        <taxon>Bacteria</taxon>
        <taxon>Pseudomonadati</taxon>
        <taxon>Bacteroidota</taxon>
        <taxon>Bacteroidia</taxon>
        <taxon>Bacteroidales</taxon>
        <taxon>Prevotellaceae</taxon>
        <taxon>Paraprevotella</taxon>
    </lineage>
</organism>
<evidence type="ECO:0008006" key="2">
    <source>
        <dbReference type="Google" id="ProtNLM"/>
    </source>
</evidence>
<gene>
    <name evidence="1" type="ORF">PCLFYP37_02264</name>
</gene>
<dbReference type="EMBL" id="CACRUT010000015">
    <property type="protein sequence ID" value="VYU23468.1"/>
    <property type="molecule type" value="Genomic_DNA"/>
</dbReference>
<protein>
    <recommendedName>
        <fullName evidence="2">6-bladed beta-propeller</fullName>
    </recommendedName>
</protein>
<sequence>MKSKCCRFGILCAICVLPIVQSCREKREKNFLLFPEKEQLVSKTTDTIPLGENLILLGNINQCLSLSDTSFLVTDGRHVVVYGMDGRQLAVVSERGHARNEYVNVGAMYASSRYIYLWCNMTLKLLQFTHDGEFVGKYEGTDKAINKFVVQDDSLVYYCVTGHDDYLLNVYDLKNGKLLEEAGELDNEDIMLFFNNHSGALALWHDEVLFMSPSRMDLMSMRGAQYSGVVGTVADKDFSCAEVKTNPRDEVDIDIREVYDYLLKNSMVAGMYADDTLLCIMTETGEFHPQKDTLQTAGRNLNLFFLGKGYKPLRAVRAGYPVGTSCYYYYHGCLYVLLNRPDTGKYEILKYQVG</sequence>
<proteinExistence type="predicted"/>
<dbReference type="AlphaFoldDB" id="A0A6N3D850"/>
<dbReference type="SUPFAM" id="SSF50978">
    <property type="entry name" value="WD40 repeat-like"/>
    <property type="match status" value="1"/>
</dbReference>
<dbReference type="RefSeq" id="WP_412442687.1">
    <property type="nucleotide sequence ID" value="NZ_CACRUT010000015.1"/>
</dbReference>
<dbReference type="InterPro" id="IPR036322">
    <property type="entry name" value="WD40_repeat_dom_sf"/>
</dbReference>